<comment type="caution">
    <text evidence="3">The sequence shown here is derived from an EMBL/GenBank/DDBJ whole genome shotgun (WGS) entry which is preliminary data.</text>
</comment>
<proteinExistence type="predicted"/>
<evidence type="ECO:0000259" key="2">
    <source>
        <dbReference type="Pfam" id="PF05057"/>
    </source>
</evidence>
<dbReference type="Pfam" id="PF05057">
    <property type="entry name" value="DUF676"/>
    <property type="match status" value="1"/>
</dbReference>
<dbReference type="InterPro" id="IPR029058">
    <property type="entry name" value="AB_hydrolase_fold"/>
</dbReference>
<dbReference type="PANTHER" id="PTHR12482">
    <property type="entry name" value="LIPASE ROG1-RELATED-RELATED"/>
    <property type="match status" value="1"/>
</dbReference>
<dbReference type="Proteomes" id="UP000826271">
    <property type="component" value="Unassembled WGS sequence"/>
</dbReference>
<reference evidence="3" key="1">
    <citation type="submission" date="2019-10" db="EMBL/GenBank/DDBJ databases">
        <authorList>
            <person name="Zhang R."/>
            <person name="Pan Y."/>
            <person name="Wang J."/>
            <person name="Ma R."/>
            <person name="Yu S."/>
        </authorList>
    </citation>
    <scope>NUCLEOTIDE SEQUENCE</scope>
    <source>
        <strain evidence="3">LA-IB0</strain>
        <tissue evidence="3">Leaf</tissue>
    </source>
</reference>
<keyword evidence="4" id="KW-1185">Reference proteome</keyword>
<dbReference type="FunFam" id="3.40.50.1820:FF:000180">
    <property type="entry name" value="Putative lipase ROG1"/>
    <property type="match status" value="1"/>
</dbReference>
<dbReference type="Gene3D" id="3.40.50.1820">
    <property type="entry name" value="alpha/beta hydrolase"/>
    <property type="match status" value="1"/>
</dbReference>
<feature type="domain" description="DUF676" evidence="2">
    <location>
        <begin position="103"/>
        <end position="322"/>
    </location>
</feature>
<evidence type="ECO:0000313" key="4">
    <source>
        <dbReference type="Proteomes" id="UP000826271"/>
    </source>
</evidence>
<dbReference type="PANTHER" id="PTHR12482:SF4">
    <property type="entry name" value="ALPHA_BETA-HYDROLASES SUPERFAMILY PROTEIN"/>
    <property type="match status" value="1"/>
</dbReference>
<accession>A0AAV6WPJ1</accession>
<dbReference type="SUPFAM" id="SSF53474">
    <property type="entry name" value="alpha/beta-Hydrolases"/>
    <property type="match status" value="1"/>
</dbReference>
<name>A0AAV6WPJ1_9LAMI</name>
<evidence type="ECO:0000313" key="3">
    <source>
        <dbReference type="EMBL" id="KAG8372418.1"/>
    </source>
</evidence>
<dbReference type="EMBL" id="WHWC01000012">
    <property type="protein sequence ID" value="KAG8372418.1"/>
    <property type="molecule type" value="Genomic_DNA"/>
</dbReference>
<dbReference type="InterPro" id="IPR044294">
    <property type="entry name" value="Lipase-like"/>
</dbReference>
<dbReference type="InterPro" id="IPR007751">
    <property type="entry name" value="DUF676_lipase-like"/>
</dbReference>
<organism evidence="3 4">
    <name type="scientific">Buddleja alternifolia</name>
    <dbReference type="NCBI Taxonomy" id="168488"/>
    <lineage>
        <taxon>Eukaryota</taxon>
        <taxon>Viridiplantae</taxon>
        <taxon>Streptophyta</taxon>
        <taxon>Embryophyta</taxon>
        <taxon>Tracheophyta</taxon>
        <taxon>Spermatophyta</taxon>
        <taxon>Magnoliopsida</taxon>
        <taxon>eudicotyledons</taxon>
        <taxon>Gunneridae</taxon>
        <taxon>Pentapetalae</taxon>
        <taxon>asterids</taxon>
        <taxon>lamiids</taxon>
        <taxon>Lamiales</taxon>
        <taxon>Scrophulariaceae</taxon>
        <taxon>Buddlejeae</taxon>
        <taxon>Buddleja</taxon>
    </lineage>
</organism>
<gene>
    <name evidence="3" type="ORF">BUALT_Bualt12G0064100</name>
</gene>
<feature type="region of interest" description="Disordered" evidence="1">
    <location>
        <begin position="1"/>
        <end position="22"/>
    </location>
</feature>
<sequence length="490" mass="54639">MNTSVTHIPFQPTTPNPKPTSNSQFPCAVVSFDLLRFGIKRRGRNECGEMELIRRKLSSSNSSRGCLGVCSSSKEGSRKVEVESVNGGGKDVFDAAAAEARVKPDHLIIMVNGIIGSSADWRYAGEQFVKNLPDKVVVHRSKCNPSRLTFDGVDRMGERLAEEVMDVIRRWHGVSKISFVAHSLGGLVARYAIGRLYQLSAKSSDISAPHDERLCVATIAGLEPMNFVTFATPHLGSRGHKQLPILCGLPFLEKSASQTAHWIAGRSGKHLFLTDNDDGRPPLLLRMVNDTDGHHFMSALRSFKRRVAYANANYDHVVGWRTSSIRRPDELPKQTHCVILPFILLQSNLLVNNVKYPHIVHIERGTTKDGSGQASSAVATQVIDLEEEMIRGLNQVCWERVDVSFHKSRQRYVAHNTIQVSLPLSDSYISIIMILNAIFTFKRKMFGFVLFSSSNLFLLRGTNVILQVKSYWLNSDGADVVQHMIDNFLL</sequence>
<protein>
    <recommendedName>
        <fullName evidence="2">DUF676 domain-containing protein</fullName>
    </recommendedName>
</protein>
<dbReference type="AlphaFoldDB" id="A0AAV6WPJ1"/>
<evidence type="ECO:0000256" key="1">
    <source>
        <dbReference type="SAM" id="MobiDB-lite"/>
    </source>
</evidence>